<protein>
    <submittedName>
        <fullName evidence="1">Uncharacterized protein</fullName>
    </submittedName>
</protein>
<name>A0A517ZV17_9PLAN</name>
<organism evidence="1 2">
    <name type="scientific">Symmachiella dynata</name>
    <dbReference type="NCBI Taxonomy" id="2527995"/>
    <lineage>
        <taxon>Bacteria</taxon>
        <taxon>Pseudomonadati</taxon>
        <taxon>Planctomycetota</taxon>
        <taxon>Planctomycetia</taxon>
        <taxon>Planctomycetales</taxon>
        <taxon>Planctomycetaceae</taxon>
        <taxon>Symmachiella</taxon>
    </lineage>
</organism>
<dbReference type="KEGG" id="sdyn:Mal52_48030"/>
<reference evidence="1 2" key="1">
    <citation type="submission" date="2019-02" db="EMBL/GenBank/DDBJ databases">
        <title>Deep-cultivation of Planctomycetes and their phenomic and genomic characterization uncovers novel biology.</title>
        <authorList>
            <person name="Wiegand S."/>
            <person name="Jogler M."/>
            <person name="Boedeker C."/>
            <person name="Pinto D."/>
            <person name="Vollmers J."/>
            <person name="Rivas-Marin E."/>
            <person name="Kohn T."/>
            <person name="Peeters S.H."/>
            <person name="Heuer A."/>
            <person name="Rast P."/>
            <person name="Oberbeckmann S."/>
            <person name="Bunk B."/>
            <person name="Jeske O."/>
            <person name="Meyerdierks A."/>
            <person name="Storesund J.E."/>
            <person name="Kallscheuer N."/>
            <person name="Luecker S."/>
            <person name="Lage O.M."/>
            <person name="Pohl T."/>
            <person name="Merkel B.J."/>
            <person name="Hornburger P."/>
            <person name="Mueller R.-W."/>
            <person name="Bruemmer F."/>
            <person name="Labrenz M."/>
            <person name="Spormann A.M."/>
            <person name="Op den Camp H."/>
            <person name="Overmann J."/>
            <person name="Amann R."/>
            <person name="Jetten M.S.M."/>
            <person name="Mascher T."/>
            <person name="Medema M.H."/>
            <person name="Devos D.P."/>
            <person name="Kaster A.-K."/>
            <person name="Ovreas L."/>
            <person name="Rohde M."/>
            <person name="Galperin M.Y."/>
            <person name="Jogler C."/>
        </authorList>
    </citation>
    <scope>NUCLEOTIDE SEQUENCE [LARGE SCALE GENOMIC DNA]</scope>
    <source>
        <strain evidence="1 2">Mal52</strain>
    </source>
</reference>
<dbReference type="AlphaFoldDB" id="A0A517ZV17"/>
<evidence type="ECO:0000313" key="1">
    <source>
        <dbReference type="EMBL" id="QDU46285.1"/>
    </source>
</evidence>
<sequence>MAIRIDITQLKDWECYICRVIHTGPDQTLPASKALTFLTV</sequence>
<evidence type="ECO:0000313" key="2">
    <source>
        <dbReference type="Proteomes" id="UP000319383"/>
    </source>
</evidence>
<accession>A0A517ZV17</accession>
<gene>
    <name evidence="1" type="ORF">Mal52_48030</name>
</gene>
<proteinExistence type="predicted"/>
<keyword evidence="2" id="KW-1185">Reference proteome</keyword>
<dbReference type="EMBL" id="CP036276">
    <property type="protein sequence ID" value="QDU46285.1"/>
    <property type="molecule type" value="Genomic_DNA"/>
</dbReference>
<dbReference type="Proteomes" id="UP000319383">
    <property type="component" value="Chromosome"/>
</dbReference>